<dbReference type="EMBL" id="LNQE01001209">
    <property type="protein sequence ID" value="KUG20261.1"/>
    <property type="molecule type" value="Genomic_DNA"/>
</dbReference>
<accession>A0A0W8FH76</accession>
<keyword evidence="1" id="KW-0812">Transmembrane</keyword>
<organism evidence="2">
    <name type="scientific">hydrocarbon metagenome</name>
    <dbReference type="NCBI Taxonomy" id="938273"/>
    <lineage>
        <taxon>unclassified sequences</taxon>
        <taxon>metagenomes</taxon>
        <taxon>ecological metagenomes</taxon>
    </lineage>
</organism>
<dbReference type="AlphaFoldDB" id="A0A0W8FH76"/>
<proteinExistence type="predicted"/>
<keyword evidence="1" id="KW-1133">Transmembrane helix</keyword>
<gene>
    <name evidence="2" type="ORF">ASZ90_009995</name>
</gene>
<evidence type="ECO:0000256" key="1">
    <source>
        <dbReference type="SAM" id="Phobius"/>
    </source>
</evidence>
<comment type="caution">
    <text evidence="2">The sequence shown here is derived from an EMBL/GenBank/DDBJ whole genome shotgun (WGS) entry which is preliminary data.</text>
</comment>
<protein>
    <submittedName>
        <fullName evidence="2">Membrane bound hydrogenase, mbhi subunit</fullName>
    </submittedName>
</protein>
<name>A0A0W8FH76_9ZZZZ</name>
<evidence type="ECO:0000313" key="2">
    <source>
        <dbReference type="EMBL" id="KUG20261.1"/>
    </source>
</evidence>
<sequence length="114" mass="12581">MDILSTLDTGHGIWNPVVWLLAAGIAAVIAYLIWAYGESGYKRGTEQTKPFLSGNAEPEKGDVHVRGSHLYWGFTEALKGYFDRIVPLHTGVLNDYTLWFLGTTALILVMVGLI</sequence>
<reference evidence="2" key="1">
    <citation type="journal article" date="2015" name="Proc. Natl. Acad. Sci. U.S.A.">
        <title>Networks of energetic and metabolic interactions define dynamics in microbial communities.</title>
        <authorList>
            <person name="Embree M."/>
            <person name="Liu J.K."/>
            <person name="Al-Bassam M.M."/>
            <person name="Zengler K."/>
        </authorList>
    </citation>
    <scope>NUCLEOTIDE SEQUENCE</scope>
</reference>
<feature type="transmembrane region" description="Helical" evidence="1">
    <location>
        <begin position="96"/>
        <end position="113"/>
    </location>
</feature>
<keyword evidence="1" id="KW-0472">Membrane</keyword>
<feature type="transmembrane region" description="Helical" evidence="1">
    <location>
        <begin position="12"/>
        <end position="34"/>
    </location>
</feature>